<evidence type="ECO:0000313" key="2">
    <source>
        <dbReference type="Proteomes" id="UP001526430"/>
    </source>
</evidence>
<protein>
    <submittedName>
        <fullName evidence="1">DUF4280 domain-containing protein</fullName>
    </submittedName>
</protein>
<dbReference type="RefSeq" id="WP_301587878.1">
    <property type="nucleotide sequence ID" value="NZ_JAPFQI010000001.1"/>
</dbReference>
<accession>A0ABT3NQ33</accession>
<name>A0ABT3NQ33_9PROT</name>
<dbReference type="Proteomes" id="UP001526430">
    <property type="component" value="Unassembled WGS sequence"/>
</dbReference>
<keyword evidence="2" id="KW-1185">Reference proteome</keyword>
<dbReference type="Gene3D" id="2.60.200.60">
    <property type="match status" value="1"/>
</dbReference>
<comment type="caution">
    <text evidence="1">The sequence shown here is derived from an EMBL/GenBank/DDBJ whole genome shotgun (WGS) entry which is preliminary data.</text>
</comment>
<dbReference type="EMBL" id="JAPFQI010000001">
    <property type="protein sequence ID" value="MCW8084271.1"/>
    <property type="molecule type" value="Genomic_DNA"/>
</dbReference>
<sequence>MPGFLMHAGAVVQCPHGAPSQIIPTQARVAVNGMPVALMTDQIVATGCPFTIPPAKPQPCVLAKWLMPSTRVTVNGSPAMVVAAPGPGPGIFQSADQIPNGPPIVGSVQTRVTVI</sequence>
<gene>
    <name evidence="1" type="ORF">OF850_01405</name>
</gene>
<organism evidence="1 2">
    <name type="scientific">Sabulicella glaciei</name>
    <dbReference type="NCBI Taxonomy" id="2984948"/>
    <lineage>
        <taxon>Bacteria</taxon>
        <taxon>Pseudomonadati</taxon>
        <taxon>Pseudomonadota</taxon>
        <taxon>Alphaproteobacteria</taxon>
        <taxon>Acetobacterales</taxon>
        <taxon>Acetobacteraceae</taxon>
        <taxon>Sabulicella</taxon>
    </lineage>
</organism>
<evidence type="ECO:0000313" key="1">
    <source>
        <dbReference type="EMBL" id="MCW8084271.1"/>
    </source>
</evidence>
<proteinExistence type="predicted"/>
<reference evidence="1 2" key="1">
    <citation type="submission" date="2022-10" db="EMBL/GenBank/DDBJ databases">
        <title>Roseococcus glaciei nov., sp. nov., isolated from glacier.</title>
        <authorList>
            <person name="Liu Q."/>
            <person name="Xin Y.-H."/>
        </authorList>
    </citation>
    <scope>NUCLEOTIDE SEQUENCE [LARGE SCALE GENOMIC DNA]</scope>
    <source>
        <strain evidence="1 2">MDT2-1-1</strain>
    </source>
</reference>